<keyword evidence="5 7" id="KW-1133">Transmembrane helix</keyword>
<feature type="domain" description="Protein kinase" evidence="9">
    <location>
        <begin position="442"/>
        <end position="681"/>
    </location>
</feature>
<dbReference type="FunFam" id="3.80.10.10:FF:000380">
    <property type="entry name" value="Putative inactive leucine-rich repeat receptor-like protein kinase"/>
    <property type="match status" value="1"/>
</dbReference>
<dbReference type="InterPro" id="IPR032675">
    <property type="entry name" value="LRR_dom_sf"/>
</dbReference>
<dbReference type="OrthoDB" id="676979at2759"/>
<proteinExistence type="predicted"/>
<evidence type="ECO:0000256" key="2">
    <source>
        <dbReference type="ARBA" id="ARBA00022614"/>
    </source>
</evidence>
<evidence type="ECO:0000256" key="8">
    <source>
        <dbReference type="SAM" id="SignalP"/>
    </source>
</evidence>
<dbReference type="SUPFAM" id="SSF52058">
    <property type="entry name" value="L domain-like"/>
    <property type="match status" value="1"/>
</dbReference>
<sequence>MEHQWMLPAIIFLVSFPFSMAQLSSTETRILFQIKRFLENPPALELWNKWTNFCLLPPNPSLTIVCSDYHITELTIVGNKTSGSLNPEISSSNFSVSEHTLSDKFSIESFFTVLTKLSSLQKLSLVSLGVWGQLPEKINRLRSLEVLNISSNFIYGDIPPSVSSYQSLKSLVLSNNLINGSVPDLSALSVLEELDLSSNSLGPKFPSLGSNLVSVLIGNNSLESEIPQDFNKMNRLQVLDLSSNSIIGSIPSFLFSMPSIQYITLAKNQLSGTLAADVSCNINLKYVDISNNLLTGKLPSCLVSNVGNRTVVTLWNCLSNTTSGYQRPTSFCHKKDGALALNPPARIQKEQPTMKLGIVLGIIGVIVAVLCIFGFLVLAILKRAQRRSGLEYKYDNVVIQKTSVPGSLTGRHIPQTVQMESRGLPPYNVFALEEIKDATGNFDTINLVGEGSQGQMYKGRLRDGSSVLVKCIKSKQMHSPQALEHHMEVVSKLRHRHLVSVLGHSTAMYQDHPSTTSTVYIVLEDIANGSLRDHLTGKREVLKWPQRMAITMGIARGIQFLHTVGVQGNNLKIENILLDESLTPKISSYKITFSSQLERSLAESPSKIRDLVDPSIRGTFAYESLKTVAQITVNCLCKDPIRPPTIEDVLWHLQYSVQIQEGWTKSGNLSGNVSGNLDTKL</sequence>
<dbReference type="GO" id="GO:0016020">
    <property type="term" value="C:membrane"/>
    <property type="evidence" value="ECO:0007669"/>
    <property type="project" value="UniProtKB-SubCell"/>
</dbReference>
<dbReference type="PANTHER" id="PTHR48006:SF73">
    <property type="entry name" value="PROTEIN KINASE DOMAIN-CONTAINING PROTEIN"/>
    <property type="match status" value="1"/>
</dbReference>
<keyword evidence="6 7" id="KW-0472">Membrane</keyword>
<accession>A0A2Z7DFQ3</accession>
<keyword evidence="10" id="KW-0418">Kinase</keyword>
<feature type="chain" id="PRO_5016387884" evidence="8">
    <location>
        <begin position="22"/>
        <end position="681"/>
    </location>
</feature>
<keyword evidence="2" id="KW-0433">Leucine-rich repeat</keyword>
<evidence type="ECO:0000256" key="4">
    <source>
        <dbReference type="ARBA" id="ARBA00022737"/>
    </source>
</evidence>
<evidence type="ECO:0000313" key="11">
    <source>
        <dbReference type="Proteomes" id="UP000250235"/>
    </source>
</evidence>
<reference evidence="10 11" key="1">
    <citation type="journal article" date="2015" name="Proc. Natl. Acad. Sci. U.S.A.">
        <title>The resurrection genome of Boea hygrometrica: A blueprint for survival of dehydration.</title>
        <authorList>
            <person name="Xiao L."/>
            <person name="Yang G."/>
            <person name="Zhang L."/>
            <person name="Yang X."/>
            <person name="Zhao S."/>
            <person name="Ji Z."/>
            <person name="Zhou Q."/>
            <person name="Hu M."/>
            <person name="Wang Y."/>
            <person name="Chen M."/>
            <person name="Xu Y."/>
            <person name="Jin H."/>
            <person name="Xiao X."/>
            <person name="Hu G."/>
            <person name="Bao F."/>
            <person name="Hu Y."/>
            <person name="Wan P."/>
            <person name="Li L."/>
            <person name="Deng X."/>
            <person name="Kuang T."/>
            <person name="Xiang C."/>
            <person name="Zhu J.K."/>
            <person name="Oliver M.J."/>
            <person name="He Y."/>
        </authorList>
    </citation>
    <scope>NUCLEOTIDE SEQUENCE [LARGE SCALE GENOMIC DNA]</scope>
    <source>
        <strain evidence="11">cv. XS01</strain>
    </source>
</reference>
<protein>
    <submittedName>
        <fullName evidence="10">Leucine-rich repeat protein kinase family protein</fullName>
    </submittedName>
</protein>
<evidence type="ECO:0000256" key="5">
    <source>
        <dbReference type="ARBA" id="ARBA00022989"/>
    </source>
</evidence>
<dbReference type="PROSITE" id="PS50011">
    <property type="entry name" value="PROTEIN_KINASE_DOM"/>
    <property type="match status" value="1"/>
</dbReference>
<feature type="transmembrane region" description="Helical" evidence="7">
    <location>
        <begin position="356"/>
        <end position="381"/>
    </location>
</feature>
<dbReference type="FunFam" id="3.80.10.10:FF:000673">
    <property type="entry name" value="Probable LRR receptor-like serine/threonine-protein kinase At2g02780"/>
    <property type="match status" value="1"/>
</dbReference>
<keyword evidence="10" id="KW-0808">Transferase</keyword>
<gene>
    <name evidence="10" type="ORF">F511_13894</name>
</gene>
<organism evidence="10 11">
    <name type="scientific">Dorcoceras hygrometricum</name>
    <dbReference type="NCBI Taxonomy" id="472368"/>
    <lineage>
        <taxon>Eukaryota</taxon>
        <taxon>Viridiplantae</taxon>
        <taxon>Streptophyta</taxon>
        <taxon>Embryophyta</taxon>
        <taxon>Tracheophyta</taxon>
        <taxon>Spermatophyta</taxon>
        <taxon>Magnoliopsida</taxon>
        <taxon>eudicotyledons</taxon>
        <taxon>Gunneridae</taxon>
        <taxon>Pentapetalae</taxon>
        <taxon>asterids</taxon>
        <taxon>lamiids</taxon>
        <taxon>Lamiales</taxon>
        <taxon>Gesneriaceae</taxon>
        <taxon>Didymocarpoideae</taxon>
        <taxon>Trichosporeae</taxon>
        <taxon>Loxocarpinae</taxon>
        <taxon>Dorcoceras</taxon>
    </lineage>
</organism>
<evidence type="ECO:0000256" key="3">
    <source>
        <dbReference type="ARBA" id="ARBA00022692"/>
    </source>
</evidence>
<dbReference type="Pfam" id="PF13855">
    <property type="entry name" value="LRR_8"/>
    <property type="match status" value="1"/>
</dbReference>
<evidence type="ECO:0000256" key="1">
    <source>
        <dbReference type="ARBA" id="ARBA00004479"/>
    </source>
</evidence>
<evidence type="ECO:0000259" key="9">
    <source>
        <dbReference type="PROSITE" id="PS50011"/>
    </source>
</evidence>
<name>A0A2Z7DFQ3_9LAMI</name>
<dbReference type="Pfam" id="PF00560">
    <property type="entry name" value="LRR_1"/>
    <property type="match status" value="3"/>
</dbReference>
<keyword evidence="3 7" id="KW-0812">Transmembrane</keyword>
<feature type="signal peptide" evidence="8">
    <location>
        <begin position="1"/>
        <end position="21"/>
    </location>
</feature>
<keyword evidence="8" id="KW-0732">Signal</keyword>
<dbReference type="InterPro" id="IPR051824">
    <property type="entry name" value="LRR_Rcpt-Like_S/T_Kinase"/>
</dbReference>
<evidence type="ECO:0000256" key="7">
    <source>
        <dbReference type="SAM" id="Phobius"/>
    </source>
</evidence>
<keyword evidence="4" id="KW-0677">Repeat</keyword>
<dbReference type="InterPro" id="IPR001611">
    <property type="entry name" value="Leu-rich_rpt"/>
</dbReference>
<dbReference type="EMBL" id="KQ986336">
    <property type="protein sequence ID" value="KZV58765.1"/>
    <property type="molecule type" value="Genomic_DNA"/>
</dbReference>
<comment type="subcellular location">
    <subcellularLocation>
        <location evidence="1">Membrane</location>
        <topology evidence="1">Single-pass type I membrane protein</topology>
    </subcellularLocation>
</comment>
<dbReference type="Gene3D" id="3.30.200.20">
    <property type="entry name" value="Phosphorylase Kinase, domain 1"/>
    <property type="match status" value="1"/>
</dbReference>
<evidence type="ECO:0000313" key="10">
    <source>
        <dbReference type="EMBL" id="KZV58765.1"/>
    </source>
</evidence>
<dbReference type="InterPro" id="IPR000719">
    <property type="entry name" value="Prot_kinase_dom"/>
</dbReference>
<evidence type="ECO:0000256" key="6">
    <source>
        <dbReference type="ARBA" id="ARBA00023136"/>
    </source>
</evidence>
<dbReference type="InterPro" id="IPR011009">
    <property type="entry name" value="Kinase-like_dom_sf"/>
</dbReference>
<dbReference type="Gene3D" id="1.10.510.10">
    <property type="entry name" value="Transferase(Phosphotransferase) domain 1"/>
    <property type="match status" value="1"/>
</dbReference>
<dbReference type="PANTHER" id="PTHR48006">
    <property type="entry name" value="LEUCINE-RICH REPEAT-CONTAINING PROTEIN DDB_G0281931-RELATED"/>
    <property type="match status" value="1"/>
</dbReference>
<dbReference type="SUPFAM" id="SSF56112">
    <property type="entry name" value="Protein kinase-like (PK-like)"/>
    <property type="match status" value="1"/>
</dbReference>
<dbReference type="AlphaFoldDB" id="A0A2Z7DFQ3"/>
<keyword evidence="11" id="KW-1185">Reference proteome</keyword>
<dbReference type="Proteomes" id="UP000250235">
    <property type="component" value="Unassembled WGS sequence"/>
</dbReference>
<dbReference type="GO" id="GO:0005524">
    <property type="term" value="F:ATP binding"/>
    <property type="evidence" value="ECO:0007669"/>
    <property type="project" value="InterPro"/>
</dbReference>
<dbReference type="PROSITE" id="PS51450">
    <property type="entry name" value="LRR"/>
    <property type="match status" value="2"/>
</dbReference>
<dbReference type="Gene3D" id="3.80.10.10">
    <property type="entry name" value="Ribonuclease Inhibitor"/>
    <property type="match status" value="2"/>
</dbReference>
<dbReference type="GO" id="GO:0004672">
    <property type="term" value="F:protein kinase activity"/>
    <property type="evidence" value="ECO:0007669"/>
    <property type="project" value="InterPro"/>
</dbReference>
<dbReference type="Pfam" id="PF07714">
    <property type="entry name" value="PK_Tyr_Ser-Thr"/>
    <property type="match status" value="1"/>
</dbReference>
<dbReference type="InterPro" id="IPR001245">
    <property type="entry name" value="Ser-Thr/Tyr_kinase_cat_dom"/>
</dbReference>